<evidence type="ECO:0000256" key="2">
    <source>
        <dbReference type="ARBA" id="ARBA00005648"/>
    </source>
</evidence>
<dbReference type="InterPro" id="IPR012936">
    <property type="entry name" value="Erv_C"/>
</dbReference>
<evidence type="ECO:0000256" key="3">
    <source>
        <dbReference type="ARBA" id="ARBA00022692"/>
    </source>
</evidence>
<sequence length="378" mass="42589">MIEFIDYRRVTLEPTIIVDRSRGEKLEIDLDITFPRVPCFLLSLDVMDISGERQNDITHDMAKHRLSASGEELEVTRSGQLKGEAERAAQNRDPNYCGSCYGAQAPESGCCNSCDDVRKAYSESGWQFPNPSTIEQCVEENWAENMAQQNTEGCRIVGQVKVNKVVGNLQFTHGNVFTRGHTDLLPYLRDGNVHHDFGHIINKFRFTGEMPGQLYHRSQIQKKEDETRKELGIHDPLQGVRSHAENDGSNIMYQYFVKVVSTAFVYLNGQNINTNQYSATEYERDLKHGNLPTKDQHGHVTTHYTNAIPGVFINYEISPMKVVHTETRQSFAHFVTSTCAIVGGVLTVASLIDAAIFNSRKRLMGEKESYGALSGKMM</sequence>
<dbReference type="Proteomes" id="UP000002748">
    <property type="component" value="Unassembled WGS sequence"/>
</dbReference>
<proteinExistence type="inferred from homology"/>
<dbReference type="EMBL" id="ALBS01000027">
    <property type="protein sequence ID" value="EJT52358.1"/>
    <property type="molecule type" value="Genomic_DNA"/>
</dbReference>
<evidence type="ECO:0000313" key="10">
    <source>
        <dbReference type="Proteomes" id="UP000002748"/>
    </source>
</evidence>
<dbReference type="RefSeq" id="XP_014183477.1">
    <property type="nucleotide sequence ID" value="XM_014328002.1"/>
</dbReference>
<dbReference type="GO" id="GO:0005789">
    <property type="term" value="C:endoplasmic reticulum membrane"/>
    <property type="evidence" value="ECO:0007669"/>
    <property type="project" value="TreeGrafter"/>
</dbReference>
<dbReference type="GO" id="GO:0000139">
    <property type="term" value="C:Golgi membrane"/>
    <property type="evidence" value="ECO:0007669"/>
    <property type="project" value="TreeGrafter"/>
</dbReference>
<gene>
    <name evidence="9" type="ORF">A1Q1_04569</name>
</gene>
<dbReference type="InterPro" id="IPR039542">
    <property type="entry name" value="Erv_N"/>
</dbReference>
<dbReference type="PANTHER" id="PTHR10984:SF25">
    <property type="entry name" value="ENDOPLASMIC RETICULUM-GOLGI INTERMEDIATE COMPARTMENT PROTEIN 3"/>
    <property type="match status" value="1"/>
</dbReference>
<dbReference type="GO" id="GO:0006888">
    <property type="term" value="P:endoplasmic reticulum to Golgi vesicle-mediated transport"/>
    <property type="evidence" value="ECO:0007669"/>
    <property type="project" value="TreeGrafter"/>
</dbReference>
<organism evidence="9 10">
    <name type="scientific">Trichosporon asahii var. asahii (strain ATCC 90039 / CBS 2479 / JCM 2466 / KCTC 7840 / NBRC 103889/ NCYC 2677 / UAMH 7654)</name>
    <name type="common">Yeast</name>
    <dbReference type="NCBI Taxonomy" id="1186058"/>
    <lineage>
        <taxon>Eukaryota</taxon>
        <taxon>Fungi</taxon>
        <taxon>Dikarya</taxon>
        <taxon>Basidiomycota</taxon>
        <taxon>Agaricomycotina</taxon>
        <taxon>Tremellomycetes</taxon>
        <taxon>Trichosporonales</taxon>
        <taxon>Trichosporonaceae</taxon>
        <taxon>Trichosporon</taxon>
    </lineage>
</organism>
<dbReference type="Pfam" id="PF07970">
    <property type="entry name" value="COPIIcoated_ERV"/>
    <property type="match status" value="1"/>
</dbReference>
<accession>J5RFF9</accession>
<comment type="similarity">
    <text evidence="2">Belongs to the ERGIC family.</text>
</comment>
<evidence type="ECO:0000256" key="4">
    <source>
        <dbReference type="ARBA" id="ARBA00022989"/>
    </source>
</evidence>
<dbReference type="GeneID" id="25988082"/>
<evidence type="ECO:0000259" key="8">
    <source>
        <dbReference type="Pfam" id="PF13850"/>
    </source>
</evidence>
<evidence type="ECO:0000259" key="7">
    <source>
        <dbReference type="Pfam" id="PF07970"/>
    </source>
</evidence>
<comment type="caution">
    <text evidence="9">The sequence shown here is derived from an EMBL/GenBank/DDBJ whole genome shotgun (WGS) entry which is preliminary data.</text>
</comment>
<evidence type="ECO:0000256" key="1">
    <source>
        <dbReference type="ARBA" id="ARBA00004141"/>
    </source>
</evidence>
<dbReference type="InterPro" id="IPR045888">
    <property type="entry name" value="Erv"/>
</dbReference>
<name>J5RFF9_TRIAS</name>
<keyword evidence="3 6" id="KW-0812">Transmembrane</keyword>
<dbReference type="VEuPathDB" id="FungiDB:A1Q1_04569"/>
<comment type="subcellular location">
    <subcellularLocation>
        <location evidence="1">Membrane</location>
        <topology evidence="1">Multi-pass membrane protein</topology>
    </subcellularLocation>
</comment>
<keyword evidence="4 6" id="KW-1133">Transmembrane helix</keyword>
<feature type="domain" description="Endoplasmic reticulum vesicle transporter N-terminal" evidence="8">
    <location>
        <begin position="2"/>
        <end position="54"/>
    </location>
</feature>
<evidence type="ECO:0000313" key="9">
    <source>
        <dbReference type="EMBL" id="EJT52358.1"/>
    </source>
</evidence>
<dbReference type="GO" id="GO:0006890">
    <property type="term" value="P:retrograde vesicle-mediated transport, Golgi to endoplasmic reticulum"/>
    <property type="evidence" value="ECO:0007669"/>
    <property type="project" value="TreeGrafter"/>
</dbReference>
<keyword evidence="5 6" id="KW-0472">Membrane</keyword>
<dbReference type="AlphaFoldDB" id="J5RFF9"/>
<evidence type="ECO:0000256" key="5">
    <source>
        <dbReference type="ARBA" id="ARBA00023136"/>
    </source>
</evidence>
<dbReference type="OrthoDB" id="10266265at2759"/>
<feature type="transmembrane region" description="Helical" evidence="6">
    <location>
        <begin position="331"/>
        <end position="357"/>
    </location>
</feature>
<evidence type="ECO:0000256" key="6">
    <source>
        <dbReference type="SAM" id="Phobius"/>
    </source>
</evidence>
<dbReference type="KEGG" id="tasa:A1Q1_04569"/>
<feature type="domain" description="Endoplasmic reticulum vesicle transporter C-terminal" evidence="7">
    <location>
        <begin position="100"/>
        <end position="353"/>
    </location>
</feature>
<dbReference type="HOGENOM" id="CLU_034705_1_0_1"/>
<protein>
    <submittedName>
        <fullName evidence="9">ER to golgi family transport-related protein</fullName>
    </submittedName>
</protein>
<dbReference type="Pfam" id="PF13850">
    <property type="entry name" value="ERGIC_N"/>
    <property type="match status" value="1"/>
</dbReference>
<dbReference type="PANTHER" id="PTHR10984">
    <property type="entry name" value="ENDOPLASMIC RETICULUM-GOLGI INTERMEDIATE COMPARTMENT PROTEIN"/>
    <property type="match status" value="1"/>
</dbReference>
<dbReference type="GO" id="GO:0030134">
    <property type="term" value="C:COPII-coated ER to Golgi transport vesicle"/>
    <property type="evidence" value="ECO:0007669"/>
    <property type="project" value="TreeGrafter"/>
</dbReference>
<reference evidence="9 10" key="1">
    <citation type="journal article" date="2012" name="Eukaryot. Cell">
        <title>Draft genome sequence of CBS 2479, the standard type strain of Trichosporon asahii.</title>
        <authorList>
            <person name="Yang R.Y."/>
            <person name="Li H.T."/>
            <person name="Zhu H."/>
            <person name="Zhou G.P."/>
            <person name="Wang M."/>
            <person name="Wang L."/>
        </authorList>
    </citation>
    <scope>NUCLEOTIDE SEQUENCE [LARGE SCALE GENOMIC DNA]</scope>
    <source>
        <strain evidence="10">ATCC 90039 / CBS 2479 / JCM 2466 / KCTC 7840 / NCYC 2677 / UAMH 7654</strain>
    </source>
</reference>